<organism evidence="2 3">
    <name type="scientific">Rhizobium leguminosarum</name>
    <dbReference type="NCBI Taxonomy" id="384"/>
    <lineage>
        <taxon>Bacteria</taxon>
        <taxon>Pseudomonadati</taxon>
        <taxon>Pseudomonadota</taxon>
        <taxon>Alphaproteobacteria</taxon>
        <taxon>Hyphomicrobiales</taxon>
        <taxon>Rhizobiaceae</taxon>
        <taxon>Rhizobium/Agrobacterium group</taxon>
        <taxon>Rhizobium</taxon>
    </lineage>
</organism>
<dbReference type="InterPro" id="IPR012338">
    <property type="entry name" value="Beta-lactam/transpept-like"/>
</dbReference>
<feature type="domain" description="Beta-lactamase-related" evidence="1">
    <location>
        <begin position="48"/>
        <end position="342"/>
    </location>
</feature>
<reference evidence="2 3" key="1">
    <citation type="submission" date="2019-12" db="EMBL/GenBank/DDBJ databases">
        <title>Rhizobium genotypes associated with high levels of biological nitrogen fixation by grain legumes in a temperate-maritime cropping system.</title>
        <authorList>
            <person name="Maluk M."/>
            <person name="Francesc Ferrando Molina F."/>
            <person name="Lopez Del Egido L."/>
            <person name="Lafos M."/>
            <person name="Langarica-Fuentes A."/>
            <person name="Gebre Yohannes G."/>
            <person name="Young M.W."/>
            <person name="Martin P."/>
            <person name="Gantlett R."/>
            <person name="Kenicer G."/>
            <person name="Hawes C."/>
            <person name="Begg G.S."/>
            <person name="Quilliam R.S."/>
            <person name="Squire G.R."/>
            <person name="Poole P.S."/>
            <person name="Young P.W."/>
            <person name="Iannetta P.M."/>
            <person name="James E.K."/>
        </authorList>
    </citation>
    <scope>NUCLEOTIDE SEQUENCE [LARGE SCALE GENOMIC DNA]</scope>
    <source>
        <strain evidence="2 3">JHI54</strain>
    </source>
</reference>
<evidence type="ECO:0000259" key="1">
    <source>
        <dbReference type="Pfam" id="PF00144"/>
    </source>
</evidence>
<dbReference type="SUPFAM" id="SSF56601">
    <property type="entry name" value="beta-lactamase/transpeptidase-like"/>
    <property type="match status" value="1"/>
</dbReference>
<dbReference type="PANTHER" id="PTHR46825">
    <property type="entry name" value="D-ALANYL-D-ALANINE-CARBOXYPEPTIDASE/ENDOPEPTIDASE AMPH"/>
    <property type="match status" value="1"/>
</dbReference>
<dbReference type="PANTHER" id="PTHR46825:SF7">
    <property type="entry name" value="D-ALANYL-D-ALANINE CARBOXYPEPTIDASE"/>
    <property type="match status" value="1"/>
</dbReference>
<proteinExistence type="predicted"/>
<comment type="caution">
    <text evidence="2">The sequence shown here is derived from an EMBL/GenBank/DDBJ whole genome shotgun (WGS) entry which is preliminary data.</text>
</comment>
<dbReference type="Proteomes" id="UP000471705">
    <property type="component" value="Unassembled WGS sequence"/>
</dbReference>
<accession>A0A7K3VUZ5</accession>
<keyword evidence="2" id="KW-0378">Hydrolase</keyword>
<gene>
    <name evidence="2" type="ORF">GR257_38820</name>
</gene>
<dbReference type="GO" id="GO:0016787">
    <property type="term" value="F:hydrolase activity"/>
    <property type="evidence" value="ECO:0007669"/>
    <property type="project" value="UniProtKB-KW"/>
</dbReference>
<sequence>MAIDDRREKATMLQAKAQILVSHLVRADGAPGATAYIIAPKLDLEIGVAAGVTERSGSEPLTTAHPVRISSVTKPFVAAAILRLWEMDKIELARSIDSYLAVEHISILKNGGYDAKAITVRHLLSHTAGLRDVFYTNAFTQMLPKLMSGQVRHRFTLEEQLKMAMEDGPRFPPGAAFEYSDTGYLLLGAILEQVTGKSMAATRELVDFDRLGLASTWWEVLEVEREGVLTRAHQYEYACGWDSYDEDPPHDLFGGGGMISTPRDLATFFHALFHGQVFERPETIHVMISVVKTMTPRNQNDDVYGHGPQIHSVGDLTVYAHGGWWGLDVGYVPELDMTLSVVGLRRDIRPRYSEVFDELILEAARLHIKR</sequence>
<evidence type="ECO:0000313" key="2">
    <source>
        <dbReference type="EMBL" id="NEK20692.1"/>
    </source>
</evidence>
<protein>
    <submittedName>
        <fullName evidence="2">Serine hydrolase</fullName>
    </submittedName>
</protein>
<name>A0A7K3VUZ5_RHILE</name>
<dbReference type="AlphaFoldDB" id="A0A7K3VUZ5"/>
<dbReference type="Gene3D" id="3.40.710.10">
    <property type="entry name" value="DD-peptidase/beta-lactamase superfamily"/>
    <property type="match status" value="1"/>
</dbReference>
<dbReference type="RefSeq" id="WP_164051120.1">
    <property type="nucleotide sequence ID" value="NZ_WUFV01000057.1"/>
</dbReference>
<evidence type="ECO:0000313" key="3">
    <source>
        <dbReference type="Proteomes" id="UP000471705"/>
    </source>
</evidence>
<dbReference type="InterPro" id="IPR050491">
    <property type="entry name" value="AmpC-like"/>
</dbReference>
<dbReference type="EMBL" id="WUFV01000057">
    <property type="protein sequence ID" value="NEK20692.1"/>
    <property type="molecule type" value="Genomic_DNA"/>
</dbReference>
<dbReference type="InterPro" id="IPR001466">
    <property type="entry name" value="Beta-lactam-related"/>
</dbReference>
<dbReference type="Pfam" id="PF00144">
    <property type="entry name" value="Beta-lactamase"/>
    <property type="match status" value="1"/>
</dbReference>